<dbReference type="KEGG" id="mbry:B1812_07630"/>
<dbReference type="EMBL" id="CP019948">
    <property type="protein sequence ID" value="ARN83477.1"/>
    <property type="molecule type" value="Genomic_DNA"/>
</dbReference>
<organism evidence="7 8">
    <name type="scientific">Methylocystis bryophila</name>
    <dbReference type="NCBI Taxonomy" id="655015"/>
    <lineage>
        <taxon>Bacteria</taxon>
        <taxon>Pseudomonadati</taxon>
        <taxon>Pseudomonadota</taxon>
        <taxon>Alphaproteobacteria</taxon>
        <taxon>Hyphomicrobiales</taxon>
        <taxon>Methylocystaceae</taxon>
        <taxon>Methylocystis</taxon>
    </lineage>
</organism>
<proteinExistence type="inferred from homology"/>
<evidence type="ECO:0000256" key="4">
    <source>
        <dbReference type="ARBA" id="ARBA00023237"/>
    </source>
</evidence>
<evidence type="ECO:0000256" key="2">
    <source>
        <dbReference type="ARBA" id="ARBA00022729"/>
    </source>
</evidence>
<dbReference type="InterPro" id="IPR027385">
    <property type="entry name" value="Beta-barrel_OMP"/>
</dbReference>
<dbReference type="AlphaFoldDB" id="A0A1W6N0Y0"/>
<reference evidence="7 8" key="1">
    <citation type="submission" date="2017-02" db="EMBL/GenBank/DDBJ databases">
        <authorList>
            <person name="Peterson S.W."/>
        </authorList>
    </citation>
    <scope>NUCLEOTIDE SEQUENCE [LARGE SCALE GENOMIC DNA]</scope>
    <source>
        <strain evidence="7 8">S285</strain>
    </source>
</reference>
<dbReference type="PANTHER" id="PTHR34001:SF3">
    <property type="entry name" value="BLL7405 PROTEIN"/>
    <property type="match status" value="1"/>
</dbReference>
<protein>
    <recommendedName>
        <fullName evidence="6">Outer membrane protein beta-barrel domain-containing protein</fullName>
    </recommendedName>
</protein>
<evidence type="ECO:0000256" key="3">
    <source>
        <dbReference type="ARBA" id="ARBA00023136"/>
    </source>
</evidence>
<dbReference type="GO" id="GO:0009279">
    <property type="term" value="C:cell outer membrane"/>
    <property type="evidence" value="ECO:0007669"/>
    <property type="project" value="UniProtKB-SubCell"/>
</dbReference>
<evidence type="ECO:0000256" key="1">
    <source>
        <dbReference type="ARBA" id="ARBA00004442"/>
    </source>
</evidence>
<dbReference type="Proteomes" id="UP000193978">
    <property type="component" value="Chromosome"/>
</dbReference>
<accession>A0A1W6N0Y0</accession>
<dbReference type="SUPFAM" id="SSF56925">
    <property type="entry name" value="OMPA-like"/>
    <property type="match status" value="1"/>
</dbReference>
<comment type="similarity">
    <text evidence="5">Belongs to the Omp25/RopB family.</text>
</comment>
<keyword evidence="3" id="KW-0472">Membrane</keyword>
<evidence type="ECO:0000313" key="8">
    <source>
        <dbReference type="Proteomes" id="UP000193978"/>
    </source>
</evidence>
<name>A0A1W6N0Y0_9HYPH</name>
<dbReference type="InterPro" id="IPR051692">
    <property type="entry name" value="OMP-like"/>
</dbReference>
<dbReference type="InterPro" id="IPR011250">
    <property type="entry name" value="OMP/PagP_B-barrel"/>
</dbReference>
<keyword evidence="8" id="KW-1185">Reference proteome</keyword>
<sequence length="288" mass="29471">MAPGAPLLAAGLPSTKGAPASAPLPPQWHGLYAGLNAGARIAGDDAVSHTTYATGPGFDAGTVLAGTYPVRFYNGSGFIGGAQAGYNYQLALGKGMKDLVLGVETDIQGLTASDSEYASNLALSYLSPGGHVFTGTNFNRSIDYLGTLRGRVGLVLKPTVLAYVTGGLAYGGVSFSSRGMSDVMTATSALAGVGFGGSSLSDTKAGYALGGGVEWAFLPNWSLKAEYLYYNLGTYTSHAPHLEMLLATGAAASNTAGVDSLTFDGHVLRTGVNYHFNGFAAEPVLAKY</sequence>
<dbReference type="PANTHER" id="PTHR34001">
    <property type="entry name" value="BLL7405 PROTEIN"/>
    <property type="match status" value="1"/>
</dbReference>
<comment type="subcellular location">
    <subcellularLocation>
        <location evidence="1">Cell outer membrane</location>
    </subcellularLocation>
</comment>
<evidence type="ECO:0000313" key="7">
    <source>
        <dbReference type="EMBL" id="ARN83477.1"/>
    </source>
</evidence>
<keyword evidence="2" id="KW-0732">Signal</keyword>
<dbReference type="Pfam" id="PF13505">
    <property type="entry name" value="OMP_b-brl"/>
    <property type="match status" value="1"/>
</dbReference>
<dbReference type="Gene3D" id="2.40.160.20">
    <property type="match status" value="1"/>
</dbReference>
<feature type="domain" description="Outer membrane protein beta-barrel" evidence="6">
    <location>
        <begin position="27"/>
        <end position="276"/>
    </location>
</feature>
<dbReference type="STRING" id="655015.B1812_07630"/>
<evidence type="ECO:0000259" key="6">
    <source>
        <dbReference type="Pfam" id="PF13505"/>
    </source>
</evidence>
<keyword evidence="4" id="KW-0998">Cell outer membrane</keyword>
<evidence type="ECO:0000256" key="5">
    <source>
        <dbReference type="ARBA" id="ARBA00038306"/>
    </source>
</evidence>
<gene>
    <name evidence="7" type="ORF">B1812_07630</name>
</gene>